<dbReference type="EMBL" id="LR796859">
    <property type="protein sequence ID" value="CAB4170501.1"/>
    <property type="molecule type" value="Genomic_DNA"/>
</dbReference>
<name>A0A6J5RW73_9CAUD</name>
<dbReference type="Pfam" id="PF02585">
    <property type="entry name" value="PIG-L"/>
    <property type="match status" value="1"/>
</dbReference>
<gene>
    <name evidence="3" type="ORF">UFOVP1307_164</name>
    <name evidence="1" type="ORF">UFOVP651_182</name>
    <name evidence="2" type="ORF">UFOVP902_38</name>
</gene>
<evidence type="ECO:0000313" key="3">
    <source>
        <dbReference type="EMBL" id="CAB4198587.1"/>
    </source>
</evidence>
<dbReference type="EMBL" id="LR796625">
    <property type="protein sequence ID" value="CAB4155287.1"/>
    <property type="molecule type" value="Genomic_DNA"/>
</dbReference>
<proteinExistence type="predicted"/>
<dbReference type="InterPro" id="IPR003737">
    <property type="entry name" value="GlcNAc_PI_deacetylase-related"/>
</dbReference>
<dbReference type="EMBL" id="LR797270">
    <property type="protein sequence ID" value="CAB4198587.1"/>
    <property type="molecule type" value="Genomic_DNA"/>
</dbReference>
<dbReference type="Gene3D" id="3.40.50.10320">
    <property type="entry name" value="LmbE-like"/>
    <property type="match status" value="1"/>
</dbReference>
<evidence type="ECO:0000313" key="1">
    <source>
        <dbReference type="EMBL" id="CAB4155287.1"/>
    </source>
</evidence>
<evidence type="ECO:0000313" key="2">
    <source>
        <dbReference type="EMBL" id="CAB4170501.1"/>
    </source>
</evidence>
<reference evidence="3" key="1">
    <citation type="submission" date="2020-05" db="EMBL/GenBank/DDBJ databases">
        <authorList>
            <person name="Chiriac C."/>
            <person name="Salcher M."/>
            <person name="Ghai R."/>
            <person name="Kavagutti S V."/>
        </authorList>
    </citation>
    <scope>NUCLEOTIDE SEQUENCE</scope>
</reference>
<organism evidence="3">
    <name type="scientific">uncultured Caudovirales phage</name>
    <dbReference type="NCBI Taxonomy" id="2100421"/>
    <lineage>
        <taxon>Viruses</taxon>
        <taxon>Duplodnaviria</taxon>
        <taxon>Heunggongvirae</taxon>
        <taxon>Uroviricota</taxon>
        <taxon>Caudoviricetes</taxon>
        <taxon>Peduoviridae</taxon>
        <taxon>Maltschvirus</taxon>
        <taxon>Maltschvirus maltsch</taxon>
    </lineage>
</organism>
<dbReference type="SUPFAM" id="SSF102588">
    <property type="entry name" value="LmbE-like"/>
    <property type="match status" value="1"/>
</dbReference>
<protein>
    <submittedName>
        <fullName evidence="3">Thiol_BshB1, bacillithiol biosynthesis deacetylase BshB1</fullName>
    </submittedName>
</protein>
<sequence>MKFLNFNRVLCLAPHPDDVEYSMAGIVLKYTDTHFDILCLTEGGYCDITTSKIRHQEVKNAWSKSGVTNYSLYFSDVHVFRIRGIDEWVTYIEDNYTYKNEYNCILTTSEFDSHHEHVAVSSLTAPLSRATPYSIIQYKSPSTLDSWQPNLFISVDSVYDIKRNMLQEFQSQINKPYFKREVLDGFHTNFQCMKKGRGFVESYKIITMYE</sequence>
<dbReference type="InterPro" id="IPR024078">
    <property type="entry name" value="LmbE-like_dom_sf"/>
</dbReference>
<accession>A0A6J5RW73</accession>